<feature type="transmembrane region" description="Helical" evidence="6">
    <location>
        <begin position="404"/>
        <end position="427"/>
    </location>
</feature>
<evidence type="ECO:0000256" key="5">
    <source>
        <dbReference type="SAM" id="MobiDB-lite"/>
    </source>
</evidence>
<dbReference type="PANTHER" id="PTHR31563">
    <property type="entry name" value="ION CHANNEL POLLUX-RELATED"/>
    <property type="match status" value="1"/>
</dbReference>
<evidence type="ECO:0000256" key="6">
    <source>
        <dbReference type="SAM" id="Phobius"/>
    </source>
</evidence>
<comment type="subcellular location">
    <subcellularLocation>
        <location evidence="1">Membrane</location>
        <topology evidence="1">Multi-pass membrane protein</topology>
    </subcellularLocation>
</comment>
<dbReference type="EMBL" id="GL833123">
    <property type="protein sequence ID" value="EGB10583.1"/>
    <property type="molecule type" value="Genomic_DNA"/>
</dbReference>
<proteinExistence type="predicted"/>
<feature type="transmembrane region" description="Helical" evidence="6">
    <location>
        <begin position="267"/>
        <end position="289"/>
    </location>
</feature>
<feature type="transmembrane region" description="Helical" evidence="6">
    <location>
        <begin position="362"/>
        <end position="383"/>
    </location>
</feature>
<evidence type="ECO:0000256" key="3">
    <source>
        <dbReference type="ARBA" id="ARBA00022989"/>
    </source>
</evidence>
<dbReference type="InParanoid" id="F0Y1V1"/>
<name>F0Y1V1_AURAN</name>
<feature type="transmembrane region" description="Helical" evidence="6">
    <location>
        <begin position="330"/>
        <end position="356"/>
    </location>
</feature>
<keyword evidence="2 6" id="KW-0812">Transmembrane</keyword>
<feature type="transmembrane region" description="Helical" evidence="6">
    <location>
        <begin position="7"/>
        <end position="29"/>
    </location>
</feature>
<organism evidence="8">
    <name type="scientific">Aureococcus anophagefferens</name>
    <name type="common">Harmful bloom alga</name>
    <dbReference type="NCBI Taxonomy" id="44056"/>
    <lineage>
        <taxon>Eukaryota</taxon>
        <taxon>Sar</taxon>
        <taxon>Stramenopiles</taxon>
        <taxon>Ochrophyta</taxon>
        <taxon>Pelagophyceae</taxon>
        <taxon>Pelagomonadales</taxon>
        <taxon>Pelagomonadaceae</taxon>
        <taxon>Aureococcus</taxon>
    </lineage>
</organism>
<dbReference type="GO" id="GO:0006811">
    <property type="term" value="P:monoatomic ion transport"/>
    <property type="evidence" value="ECO:0007669"/>
    <property type="project" value="InterPro"/>
</dbReference>
<feature type="transmembrane region" description="Helical" evidence="6">
    <location>
        <begin position="595"/>
        <end position="614"/>
    </location>
</feature>
<evidence type="ECO:0000313" key="8">
    <source>
        <dbReference type="Proteomes" id="UP000002729"/>
    </source>
</evidence>
<dbReference type="InterPro" id="IPR044849">
    <property type="entry name" value="CASTOR/POLLUX/SYM8-like"/>
</dbReference>
<evidence type="ECO:0000313" key="7">
    <source>
        <dbReference type="EMBL" id="EGB10583.1"/>
    </source>
</evidence>
<feature type="region of interest" description="Disordered" evidence="5">
    <location>
        <begin position="516"/>
        <end position="547"/>
    </location>
</feature>
<feature type="transmembrane region" description="Helical" evidence="6">
    <location>
        <begin position="175"/>
        <end position="194"/>
    </location>
</feature>
<feature type="transmembrane region" description="Helical" evidence="6">
    <location>
        <begin position="220"/>
        <end position="246"/>
    </location>
</feature>
<evidence type="ECO:0000256" key="1">
    <source>
        <dbReference type="ARBA" id="ARBA00004141"/>
    </source>
</evidence>
<dbReference type="PANTHER" id="PTHR31563:SF10">
    <property type="entry name" value="ION CHANNEL POLLUX-RELATED"/>
    <property type="match status" value="1"/>
</dbReference>
<keyword evidence="4 6" id="KW-0472">Membrane</keyword>
<dbReference type="OrthoDB" id="414047at2759"/>
<feature type="transmembrane region" description="Helical" evidence="6">
    <location>
        <begin position="899"/>
        <end position="924"/>
    </location>
</feature>
<evidence type="ECO:0000256" key="4">
    <source>
        <dbReference type="ARBA" id="ARBA00023136"/>
    </source>
</evidence>
<keyword evidence="8" id="KW-1185">Reference proteome</keyword>
<dbReference type="KEGG" id="aaf:AURANDRAFT_61961"/>
<dbReference type="InterPro" id="IPR004776">
    <property type="entry name" value="Mem_transp_PIN-like"/>
</dbReference>
<dbReference type="GeneID" id="20223675"/>
<dbReference type="SUPFAM" id="SSF81324">
    <property type="entry name" value="Voltage-gated potassium channels"/>
    <property type="match status" value="1"/>
</dbReference>
<dbReference type="Proteomes" id="UP000002729">
    <property type="component" value="Unassembled WGS sequence"/>
</dbReference>
<feature type="compositionally biased region" description="Low complexity" evidence="5">
    <location>
        <begin position="516"/>
        <end position="543"/>
    </location>
</feature>
<feature type="transmembrane region" description="Helical" evidence="6">
    <location>
        <begin position="626"/>
        <end position="649"/>
    </location>
</feature>
<gene>
    <name evidence="7" type="ORF">AURANDRAFT_61961</name>
</gene>
<sequence>MASENPLVVLLHALVVIALVHALGFWFKWSGRLDASVEKGLSAFLFNVSLPALLFKSIATMRFGSINGRIFVGVLLAKALLAAVCRVVARCVYGPSAMGAVAGLFATNSDDLALGLPCFTALFGAEKAQLLYALCATQSLTLNPALFVALGVGARAEPATKARRWRRLLAVARSTARGLLANPLVLGVAVGLFYNGAFRLQAAARGRPAPPALPTILDDFVAVLGAAFTPCVLFVAGASIVDSYAFAFGGGARATESDDGASALRRVASPLALVIIKIVALPLAARFIVEALGASVAAQDYVFLYGVLPTANAVLAIVRGVGVDGPAEQLVATALLLCKPLSFVALFGCAALVSARDDVQDVLATAASTLAVFSVGAGCWVLFGRAVVHARGGRSSRAFRDAHIAAALAILHGSTYLAVAATSTRSFVEGRGGGCGRRRALFTVVSVPRWACDAFLVCVALDAAAAARRRAAAKRETLEAAGTVDAAATVEAAGTVDAAATTSAVHAARAGGEVADAAVAAPPSPPASTRSRGGSERSSAGRGRPSKLGARVALSAAVALGATLPWTARCAPLARSERAAALLVPFGRAQERTYAALYAAGAAVVALCLRPIFLDAGGDRRTGDTLRIGSLLVVALLRFVAGASLMTSVLHEASLGRTSAFLYLFFAVLGHGQGICVALLFGFAPDVLEALAALGGVLPSLRALWAASPPAARTILAHLTVMDFCGAPGDVSDTPKDIVESVRLEMSSPAKPPAKVAGPLMEIENVESFEESRLECLAQSEGLTIQERDLEAIRSFFDKIFFWAENAIATDGNAPFKALALIFATLVVLFAFAWYYVVKFDSKTGMHPKHLARRSLVSKDDRQDVYGYGDLVDSFWLSLLVLSTGGHDDSLPAIFSVRIVYFGGILIGLVIFAILVGFITDAVVNFMDGLAKGKSKVIMNGHTLVPASCGRDDFRELVLGWNEATIRLVCQLAFLRRQYLMSNETWAKRLMPWTVVPPSTPCAAADIVILAYGKEKEEMDALLETALSERGIDPRRTRVGRNIICRVGDPTDVHDLLKVGAQSATAIVTMMTEDDKEEEDLSEGAIANGSTLRVLLALRHVLLANKGLMAIRNIVMQLSAPSTYIDAACFRNEQEAVVVYPLDLSVFLNSLMFSCGATPRLAKTILELVNFDGFSIRRRKSTLLVPGGVVGLTFREAMNRVDNAVLIGVCDADEANRPGDGLVPDPERKIGPNDLIIFVAVSSLPDELEDGPAKVARDDAAARKLEPADPDVAARTYRKNLLICGWRPIWTDDPKRLVSRLEQLTGDLEAGSTLTFVNRVPPELFGELLGACGFAAVGGDVAGQDPAFSAIHREAGGGTWLTPVKVTPVRESGGIVVRHWPGDACADAVLGPLLRTVDFDVAIVLGTQGRAAGAPLPPRSCDTRVLNILLLMRDIQKQKGRDAKTLQVITENQQDSTALLALPPLGGGAATNRADFINTQAIYARALAHTLAYPAIAHAVGELFADAAGSASVDLVWATAFVPVGAPVTFGAVQQRVMLGLEDTLFEKEHPGGQTSAICIGFLDGDTDKLTFAPSVDSTTAYKANDRLVLVTRDVPPPEAP</sequence>
<feature type="transmembrane region" description="Helical" evidence="6">
    <location>
        <begin position="41"/>
        <end position="58"/>
    </location>
</feature>
<evidence type="ECO:0000256" key="2">
    <source>
        <dbReference type="ARBA" id="ARBA00022692"/>
    </source>
</evidence>
<feature type="transmembrane region" description="Helical" evidence="6">
    <location>
        <begin position="818"/>
        <end position="837"/>
    </location>
</feature>
<accession>F0Y1V1</accession>
<dbReference type="RefSeq" id="XP_009034193.1">
    <property type="nucleotide sequence ID" value="XM_009035945.1"/>
</dbReference>
<dbReference type="Gene3D" id="1.10.287.70">
    <property type="match status" value="1"/>
</dbReference>
<feature type="transmembrane region" description="Helical" evidence="6">
    <location>
        <begin position="301"/>
        <end position="318"/>
    </location>
</feature>
<dbReference type="GO" id="GO:0016020">
    <property type="term" value="C:membrane"/>
    <property type="evidence" value="ECO:0007669"/>
    <property type="project" value="UniProtKB-SubCell"/>
</dbReference>
<keyword evidence="3 6" id="KW-1133">Transmembrane helix</keyword>
<dbReference type="Pfam" id="PF03547">
    <property type="entry name" value="Mem_trans"/>
    <property type="match status" value="1"/>
</dbReference>
<reference evidence="7 8" key="1">
    <citation type="journal article" date="2011" name="Proc. Natl. Acad. Sci. U.S.A.">
        <title>Niche of harmful alga Aureococcus anophagefferens revealed through ecogenomics.</title>
        <authorList>
            <person name="Gobler C.J."/>
            <person name="Berry D.L."/>
            <person name="Dyhrman S.T."/>
            <person name="Wilhelm S.W."/>
            <person name="Salamov A."/>
            <person name="Lobanov A.V."/>
            <person name="Zhang Y."/>
            <person name="Collier J.L."/>
            <person name="Wurch L.L."/>
            <person name="Kustka A.B."/>
            <person name="Dill B.D."/>
            <person name="Shah M."/>
            <person name="VerBerkmoes N.C."/>
            <person name="Kuo A."/>
            <person name="Terry A."/>
            <person name="Pangilinan J."/>
            <person name="Lindquist E.A."/>
            <person name="Lucas S."/>
            <person name="Paulsen I.T."/>
            <person name="Hattenrath-Lehmann T.K."/>
            <person name="Talmage S.C."/>
            <person name="Walker E.A."/>
            <person name="Koch F."/>
            <person name="Burson A.M."/>
            <person name="Marcoval M.A."/>
            <person name="Tang Y.Z."/>
            <person name="Lecleir G.R."/>
            <person name="Coyne K.J."/>
            <person name="Berg G.M."/>
            <person name="Bertrand E.M."/>
            <person name="Saito M.A."/>
            <person name="Gladyshev V.N."/>
            <person name="Grigoriev I.V."/>
        </authorList>
    </citation>
    <scope>NUCLEOTIDE SEQUENCE [LARGE SCALE GENOMIC DNA]</scope>
    <source>
        <strain evidence="8">CCMP 1984</strain>
    </source>
</reference>
<dbReference type="GO" id="GO:0055085">
    <property type="term" value="P:transmembrane transport"/>
    <property type="evidence" value="ECO:0007669"/>
    <property type="project" value="InterPro"/>
</dbReference>
<protein>
    <recommendedName>
        <fullName evidence="9">Ion transport domain-containing protein</fullName>
    </recommendedName>
</protein>
<evidence type="ECO:0008006" key="9">
    <source>
        <dbReference type="Google" id="ProtNLM"/>
    </source>
</evidence>
<feature type="transmembrane region" description="Helical" evidence="6">
    <location>
        <begin position="661"/>
        <end position="684"/>
    </location>
</feature>